<feature type="domain" description="THUMP" evidence="19">
    <location>
        <begin position="58"/>
        <end position="165"/>
    </location>
</feature>
<evidence type="ECO:0000256" key="4">
    <source>
        <dbReference type="ARBA" id="ARBA00022679"/>
    </source>
</evidence>
<dbReference type="AlphaFoldDB" id="A0A3P3XTT9"/>
<dbReference type="InterPro" id="IPR050102">
    <property type="entry name" value="tRNA_sulfurtransferase_ThiI"/>
</dbReference>
<name>A0A3P3XTT9_9SPIR</name>
<dbReference type="GO" id="GO:0140741">
    <property type="term" value="F:tRNA-uracil-4 sulfurtransferase activity"/>
    <property type="evidence" value="ECO:0007669"/>
    <property type="project" value="UniProtKB-EC"/>
</dbReference>
<dbReference type="InterPro" id="IPR054173">
    <property type="entry name" value="ThiI_fer"/>
</dbReference>
<dbReference type="GO" id="GO:0005829">
    <property type="term" value="C:cytosol"/>
    <property type="evidence" value="ECO:0007669"/>
    <property type="project" value="TreeGrafter"/>
</dbReference>
<dbReference type="PANTHER" id="PTHR43209">
    <property type="entry name" value="TRNA SULFURTRANSFERASE"/>
    <property type="match status" value="1"/>
</dbReference>
<feature type="binding site" evidence="18">
    <location>
        <begin position="206"/>
        <end position="207"/>
    </location>
    <ligand>
        <name>ATP</name>
        <dbReference type="ChEBI" id="CHEBI:30616"/>
    </ligand>
</feature>
<keyword evidence="7 18" id="KW-0694">RNA-binding</keyword>
<evidence type="ECO:0000256" key="11">
    <source>
        <dbReference type="ARBA" id="ARBA00058382"/>
    </source>
</evidence>
<evidence type="ECO:0000313" key="20">
    <source>
        <dbReference type="EMBL" id="SLM19696.1"/>
    </source>
</evidence>
<keyword evidence="5 18" id="KW-0547">Nucleotide-binding</keyword>
<dbReference type="InterPro" id="IPR049961">
    <property type="entry name" value="ThiI_N"/>
</dbReference>
<evidence type="ECO:0000256" key="18">
    <source>
        <dbReference type="HAMAP-Rule" id="MF_00021"/>
    </source>
</evidence>
<feature type="binding site" evidence="18">
    <location>
        <position position="263"/>
    </location>
    <ligand>
        <name>ATP</name>
        <dbReference type="ChEBI" id="CHEBI:30616"/>
    </ligand>
</feature>
<comment type="catalytic activity">
    <reaction evidence="9 18">
        <text>[ThiI sulfur-carrier protein]-S-sulfanyl-L-cysteine + a uridine in tRNA + 2 reduced [2Fe-2S]-[ferredoxin] + ATP + H(+) = [ThiI sulfur-carrier protein]-L-cysteine + a 4-thiouridine in tRNA + 2 oxidized [2Fe-2S]-[ferredoxin] + AMP + diphosphate</text>
        <dbReference type="Rhea" id="RHEA:24176"/>
        <dbReference type="Rhea" id="RHEA-COMP:10000"/>
        <dbReference type="Rhea" id="RHEA-COMP:10001"/>
        <dbReference type="Rhea" id="RHEA-COMP:13337"/>
        <dbReference type="Rhea" id="RHEA-COMP:13338"/>
        <dbReference type="Rhea" id="RHEA-COMP:13339"/>
        <dbReference type="Rhea" id="RHEA-COMP:13340"/>
        <dbReference type="ChEBI" id="CHEBI:15378"/>
        <dbReference type="ChEBI" id="CHEBI:29950"/>
        <dbReference type="ChEBI" id="CHEBI:30616"/>
        <dbReference type="ChEBI" id="CHEBI:33019"/>
        <dbReference type="ChEBI" id="CHEBI:33737"/>
        <dbReference type="ChEBI" id="CHEBI:33738"/>
        <dbReference type="ChEBI" id="CHEBI:61963"/>
        <dbReference type="ChEBI" id="CHEBI:65315"/>
        <dbReference type="ChEBI" id="CHEBI:136798"/>
        <dbReference type="ChEBI" id="CHEBI:456215"/>
        <dbReference type="EC" id="2.8.1.4"/>
    </reaction>
</comment>
<evidence type="ECO:0000256" key="12">
    <source>
        <dbReference type="ARBA" id="ARBA00061472"/>
    </source>
</evidence>
<dbReference type="InterPro" id="IPR014729">
    <property type="entry name" value="Rossmann-like_a/b/a_fold"/>
</dbReference>
<evidence type="ECO:0000256" key="3">
    <source>
        <dbReference type="ARBA" id="ARBA00022555"/>
    </source>
</evidence>
<evidence type="ECO:0000256" key="8">
    <source>
        <dbReference type="ARBA" id="ARBA00022977"/>
    </source>
</evidence>
<dbReference type="GO" id="GO:0005524">
    <property type="term" value="F:ATP binding"/>
    <property type="evidence" value="ECO:0007669"/>
    <property type="project" value="UniProtKB-UniRule"/>
</dbReference>
<dbReference type="InterPro" id="IPR049962">
    <property type="entry name" value="THUMP_ThiI"/>
</dbReference>
<dbReference type="SUPFAM" id="SSF143437">
    <property type="entry name" value="THUMP domain-like"/>
    <property type="match status" value="1"/>
</dbReference>
<accession>A0A3P3XTT9</accession>
<keyword evidence="8 18" id="KW-0784">Thiamine biosynthesis</keyword>
<dbReference type="Gene3D" id="3.40.50.620">
    <property type="entry name" value="HUPs"/>
    <property type="match status" value="1"/>
</dbReference>
<dbReference type="SUPFAM" id="SSF52402">
    <property type="entry name" value="Adenine nucleotide alpha hydrolases-like"/>
    <property type="match status" value="1"/>
</dbReference>
<dbReference type="Pfam" id="PF02926">
    <property type="entry name" value="THUMP"/>
    <property type="match status" value="1"/>
</dbReference>
<dbReference type="Gene3D" id="3.30.2130.30">
    <property type="match status" value="1"/>
</dbReference>
<evidence type="ECO:0000256" key="16">
    <source>
        <dbReference type="ARBA" id="ARBA00077849"/>
    </source>
</evidence>
<reference evidence="20" key="1">
    <citation type="submission" date="2017-02" db="EMBL/GenBank/DDBJ databases">
        <authorList>
            <person name="Regsiter A."/>
            <person name="William W."/>
        </authorList>
    </citation>
    <scope>NUCLEOTIDE SEQUENCE</scope>
    <source>
        <strain evidence="20">BdmA 4</strain>
    </source>
</reference>
<evidence type="ECO:0000256" key="7">
    <source>
        <dbReference type="ARBA" id="ARBA00022884"/>
    </source>
</evidence>
<evidence type="ECO:0000256" key="2">
    <source>
        <dbReference type="ARBA" id="ARBA00022490"/>
    </source>
</evidence>
<evidence type="ECO:0000256" key="5">
    <source>
        <dbReference type="ARBA" id="ARBA00022741"/>
    </source>
</evidence>
<evidence type="ECO:0000259" key="19">
    <source>
        <dbReference type="PROSITE" id="PS51165"/>
    </source>
</evidence>
<comment type="pathway">
    <text evidence="18">Cofactor biosynthesis; thiamine diphosphate biosynthesis.</text>
</comment>
<dbReference type="InterPro" id="IPR020536">
    <property type="entry name" value="ThiI_AANH"/>
</dbReference>
<dbReference type="GO" id="GO:0009229">
    <property type="term" value="P:thiamine diphosphate biosynthetic process"/>
    <property type="evidence" value="ECO:0007669"/>
    <property type="project" value="UniProtKB-UniRule"/>
</dbReference>
<dbReference type="GO" id="GO:0009228">
    <property type="term" value="P:thiamine biosynthetic process"/>
    <property type="evidence" value="ECO:0007669"/>
    <property type="project" value="UniProtKB-KW"/>
</dbReference>
<feature type="binding site" evidence="18">
    <location>
        <position position="285"/>
    </location>
    <ligand>
        <name>ATP</name>
        <dbReference type="ChEBI" id="CHEBI:30616"/>
    </ligand>
</feature>
<dbReference type="CDD" id="cd01712">
    <property type="entry name" value="PPase_ThiI"/>
    <property type="match status" value="1"/>
</dbReference>
<dbReference type="GO" id="GO:0052837">
    <property type="term" value="P:thiazole biosynthetic process"/>
    <property type="evidence" value="ECO:0007669"/>
    <property type="project" value="TreeGrafter"/>
</dbReference>
<comment type="subcellular location">
    <subcellularLocation>
        <location evidence="1 18">Cytoplasm</location>
    </subcellularLocation>
</comment>
<dbReference type="GO" id="GO:0002937">
    <property type="term" value="P:tRNA 4-thiouridine biosynthesis"/>
    <property type="evidence" value="ECO:0007669"/>
    <property type="project" value="TreeGrafter"/>
</dbReference>
<dbReference type="Pfam" id="PF02568">
    <property type="entry name" value="ThiI"/>
    <property type="match status" value="1"/>
</dbReference>
<keyword evidence="6 18" id="KW-0067">ATP-binding</keyword>
<comment type="catalytic activity">
    <reaction evidence="10 18">
        <text>[ThiS sulfur-carrier protein]-C-terminal Gly-Gly-AMP + S-sulfanyl-L-cysteinyl-[cysteine desulfurase] + AH2 = [ThiS sulfur-carrier protein]-C-terminal-Gly-aminoethanethioate + L-cysteinyl-[cysteine desulfurase] + A + AMP + 2 H(+)</text>
        <dbReference type="Rhea" id="RHEA:43340"/>
        <dbReference type="Rhea" id="RHEA-COMP:12157"/>
        <dbReference type="Rhea" id="RHEA-COMP:12158"/>
        <dbReference type="Rhea" id="RHEA-COMP:12910"/>
        <dbReference type="Rhea" id="RHEA-COMP:19908"/>
        <dbReference type="ChEBI" id="CHEBI:13193"/>
        <dbReference type="ChEBI" id="CHEBI:15378"/>
        <dbReference type="ChEBI" id="CHEBI:17499"/>
        <dbReference type="ChEBI" id="CHEBI:29950"/>
        <dbReference type="ChEBI" id="CHEBI:61963"/>
        <dbReference type="ChEBI" id="CHEBI:90618"/>
        <dbReference type="ChEBI" id="CHEBI:232372"/>
        <dbReference type="ChEBI" id="CHEBI:456215"/>
    </reaction>
</comment>
<comment type="similarity">
    <text evidence="12 18">Belongs to the ThiI family.</text>
</comment>
<dbReference type="PROSITE" id="PS51165">
    <property type="entry name" value="THUMP"/>
    <property type="match status" value="1"/>
</dbReference>
<dbReference type="InterPro" id="IPR003720">
    <property type="entry name" value="tRNA_STrfase"/>
</dbReference>
<dbReference type="EC" id="2.8.1.4" evidence="13 18"/>
<evidence type="ECO:0000256" key="6">
    <source>
        <dbReference type="ARBA" id="ARBA00022840"/>
    </source>
</evidence>
<evidence type="ECO:0000256" key="17">
    <source>
        <dbReference type="ARBA" id="ARBA00080570"/>
    </source>
</evidence>
<dbReference type="GO" id="GO:0000049">
    <property type="term" value="F:tRNA binding"/>
    <property type="evidence" value="ECO:0007669"/>
    <property type="project" value="UniProtKB-UniRule"/>
</dbReference>
<keyword evidence="2 18" id="KW-0963">Cytoplasm</keyword>
<proteinExistence type="inferred from homology"/>
<sequence length="403" mass="45280">MRTFFLIKPGEIELKLGNRREFIQRLKDQIRRRLKGLHFELEEYPGRFFLNIEEKDSEIALFVLQHCPGINGIAQTIKSEKRTERILKAAIEIASKEAARGARRFKVETRRSDKSFPLDSYGMSVAAADAVLEHFPALSVDVHTPDFVLMVEIRERAYIYSSTAPGPRGLPVGSQGKGLLLLSGGIDSPVAGYMMAKRGLALESVYFHAYPYTSLEAQQKVERLAARIAIWSGDMSMWIVPFTEVQQAIARGPREGANTLMLRMAMMQASELIAHRINARAIVTGESLGQVASQTAENMRLSQNPTSLPVFRPLVGIDKEETIALARRIGTYDISILPYEDCCVLFSPKHPILKPDFDELHTYFESLVLGDIIEAAVENAEKKILNFTDALREYGYHIASEQY</sequence>
<feature type="binding site" evidence="18">
    <location>
        <position position="294"/>
    </location>
    <ligand>
        <name>ATP</name>
        <dbReference type="ChEBI" id="CHEBI:30616"/>
    </ligand>
</feature>
<evidence type="ECO:0000256" key="13">
    <source>
        <dbReference type="ARBA" id="ARBA00066827"/>
    </source>
</evidence>
<dbReference type="PANTHER" id="PTHR43209:SF1">
    <property type="entry name" value="TRNA SULFURTRANSFERASE"/>
    <property type="match status" value="1"/>
</dbReference>
<keyword evidence="4 18" id="KW-0808">Transferase</keyword>
<dbReference type="HAMAP" id="MF_00021">
    <property type="entry name" value="ThiI"/>
    <property type="match status" value="1"/>
</dbReference>
<dbReference type="EMBL" id="FWDO01000007">
    <property type="protein sequence ID" value="SLM19696.1"/>
    <property type="molecule type" value="Genomic_DNA"/>
</dbReference>
<dbReference type="CDD" id="cd11716">
    <property type="entry name" value="THUMP_ThiI"/>
    <property type="match status" value="1"/>
</dbReference>
<keyword evidence="3 18" id="KW-0820">tRNA-binding</keyword>
<dbReference type="GO" id="GO:0004810">
    <property type="term" value="F:CCA tRNA nucleotidyltransferase activity"/>
    <property type="evidence" value="ECO:0007669"/>
    <property type="project" value="InterPro"/>
</dbReference>
<dbReference type="NCBIfam" id="TIGR00342">
    <property type="entry name" value="tRNA uracil 4-sulfurtransferase ThiI"/>
    <property type="match status" value="1"/>
</dbReference>
<evidence type="ECO:0000256" key="9">
    <source>
        <dbReference type="ARBA" id="ARBA00050570"/>
    </source>
</evidence>
<gene>
    <name evidence="18 20" type="primary">thiI</name>
    <name evidence="20" type="ORF">SPIRO4BDMA_70118</name>
</gene>
<evidence type="ECO:0000256" key="15">
    <source>
        <dbReference type="ARBA" id="ARBA00075337"/>
    </source>
</evidence>
<organism evidence="20">
    <name type="scientific">uncultured spirochete</name>
    <dbReference type="NCBI Taxonomy" id="156406"/>
    <lineage>
        <taxon>Bacteria</taxon>
        <taxon>Pseudomonadati</taxon>
        <taxon>Spirochaetota</taxon>
        <taxon>Spirochaetia</taxon>
        <taxon>Spirochaetales</taxon>
        <taxon>environmental samples</taxon>
    </lineage>
</organism>
<dbReference type="UniPathway" id="UPA00060"/>
<comment type="function">
    <text evidence="11 18">Catalyzes the ATP-dependent transfer of a sulfur to tRNA to produce 4-thiouridine in position 8 of tRNAs, which functions as a near-UV photosensor. Also catalyzes the transfer of sulfur to the sulfur carrier protein ThiS, forming ThiS-thiocarboxylate. This is a step in the synthesis of thiazole, in the thiamine biosynthesis pathway. The sulfur is donated as persulfide by IscS.</text>
</comment>
<protein>
    <recommendedName>
        <fullName evidence="14 18">Probable tRNA sulfurtransferase</fullName>
        <ecNumber evidence="13 18">2.8.1.4</ecNumber>
    </recommendedName>
    <alternativeName>
        <fullName evidence="15 18">Sulfur carrier protein ThiS sulfurtransferase</fullName>
    </alternativeName>
    <alternativeName>
        <fullName evidence="16 18">Thiamine biosynthesis protein ThiI</fullName>
    </alternativeName>
    <alternativeName>
        <fullName evidence="17 18">tRNA 4-thiouridine synthase</fullName>
    </alternativeName>
</protein>
<evidence type="ECO:0000256" key="10">
    <source>
        <dbReference type="ARBA" id="ARBA00052330"/>
    </source>
</evidence>
<dbReference type="InterPro" id="IPR004114">
    <property type="entry name" value="THUMP_dom"/>
</dbReference>
<dbReference type="SMART" id="SM00981">
    <property type="entry name" value="THUMP"/>
    <property type="match status" value="1"/>
</dbReference>
<dbReference type="FunFam" id="3.40.50.620:FF:000053">
    <property type="entry name" value="Probable tRNA sulfurtransferase"/>
    <property type="match status" value="1"/>
</dbReference>
<evidence type="ECO:0000256" key="1">
    <source>
        <dbReference type="ARBA" id="ARBA00004496"/>
    </source>
</evidence>
<feature type="binding site" evidence="18">
    <location>
        <begin position="181"/>
        <end position="182"/>
    </location>
    <ligand>
        <name>ATP</name>
        <dbReference type="ChEBI" id="CHEBI:30616"/>
    </ligand>
</feature>
<dbReference type="Pfam" id="PF22025">
    <property type="entry name" value="ThiI_fer"/>
    <property type="match status" value="1"/>
</dbReference>
<evidence type="ECO:0000256" key="14">
    <source>
        <dbReference type="ARBA" id="ARBA00071867"/>
    </source>
</evidence>